<evidence type="ECO:0000259" key="7">
    <source>
        <dbReference type="Pfam" id="PF08281"/>
    </source>
</evidence>
<dbReference type="InterPro" id="IPR036388">
    <property type="entry name" value="WH-like_DNA-bd_sf"/>
</dbReference>
<dbReference type="InterPro" id="IPR013325">
    <property type="entry name" value="RNA_pol_sigma_r2"/>
</dbReference>
<dbReference type="InterPro" id="IPR032710">
    <property type="entry name" value="NTF2-like_dom_sf"/>
</dbReference>
<evidence type="ECO:0000256" key="3">
    <source>
        <dbReference type="ARBA" id="ARBA00023015"/>
    </source>
</evidence>
<dbReference type="InterPro" id="IPR014284">
    <property type="entry name" value="RNA_pol_sigma-70_dom"/>
</dbReference>
<dbReference type="Gene3D" id="3.10.450.50">
    <property type="match status" value="1"/>
</dbReference>
<dbReference type="PANTHER" id="PTHR30173:SF36">
    <property type="entry name" value="ECF RNA POLYMERASE SIGMA FACTOR SIGJ"/>
    <property type="match status" value="1"/>
</dbReference>
<comment type="subunit">
    <text evidence="2">Interacts transiently with the RNA polymerase catalytic core formed by RpoA, RpoB, RpoC and RpoZ (2 alpha, 1 beta, 1 beta' and 1 omega subunit) to form the RNA polymerase holoenzyme that can initiate transcription.</text>
</comment>
<keyword evidence="3" id="KW-0805">Transcription regulation</keyword>
<feature type="domain" description="RNA polymerase sigma-70 region 2" evidence="6">
    <location>
        <begin position="11"/>
        <end position="74"/>
    </location>
</feature>
<comment type="caution">
    <text evidence="8">The sequence shown here is derived from an EMBL/GenBank/DDBJ whole genome shotgun (WGS) entry which is preliminary data.</text>
</comment>
<dbReference type="NCBIfam" id="TIGR02937">
    <property type="entry name" value="sigma70-ECF"/>
    <property type="match status" value="1"/>
</dbReference>
<dbReference type="NCBIfam" id="NF007214">
    <property type="entry name" value="PRK09636.1"/>
    <property type="match status" value="1"/>
</dbReference>
<dbReference type="SUPFAM" id="SSF54427">
    <property type="entry name" value="NTF2-like"/>
    <property type="match status" value="1"/>
</dbReference>
<dbReference type="InterPro" id="IPR013324">
    <property type="entry name" value="RNA_pol_sigma_r3/r4-like"/>
</dbReference>
<organism evidence="8 9">
    <name type="scientific">Micromonospora zhanjiangensis</name>
    <dbReference type="NCBI Taxonomy" id="1522057"/>
    <lineage>
        <taxon>Bacteria</taxon>
        <taxon>Bacillati</taxon>
        <taxon>Actinomycetota</taxon>
        <taxon>Actinomycetes</taxon>
        <taxon>Micromonosporales</taxon>
        <taxon>Micromonosporaceae</taxon>
        <taxon>Micromonospora</taxon>
    </lineage>
</organism>
<name>A0ABV8KWH7_9ACTN</name>
<proteinExistence type="inferred from homology"/>
<comment type="similarity">
    <text evidence="1">Belongs to the sigma-70 factor family. ECF subfamily.</text>
</comment>
<dbReference type="InterPro" id="IPR052704">
    <property type="entry name" value="ECF_Sigma-70_Domain"/>
</dbReference>
<dbReference type="SUPFAM" id="SSF88946">
    <property type="entry name" value="Sigma2 domain of RNA polymerase sigma factors"/>
    <property type="match status" value="1"/>
</dbReference>
<protein>
    <submittedName>
        <fullName evidence="8">RNA polymerase sigma factor SigJ</fullName>
    </submittedName>
</protein>
<dbReference type="InterPro" id="IPR007627">
    <property type="entry name" value="RNA_pol_sigma70_r2"/>
</dbReference>
<evidence type="ECO:0000259" key="6">
    <source>
        <dbReference type="Pfam" id="PF04542"/>
    </source>
</evidence>
<keyword evidence="4" id="KW-0731">Sigma factor</keyword>
<reference evidence="9" key="1">
    <citation type="journal article" date="2019" name="Int. J. Syst. Evol. Microbiol.">
        <title>The Global Catalogue of Microorganisms (GCM) 10K type strain sequencing project: providing services to taxonomists for standard genome sequencing and annotation.</title>
        <authorList>
            <consortium name="The Broad Institute Genomics Platform"/>
            <consortium name="The Broad Institute Genome Sequencing Center for Infectious Disease"/>
            <person name="Wu L."/>
            <person name="Ma J."/>
        </authorList>
    </citation>
    <scope>NUCLEOTIDE SEQUENCE [LARGE SCALE GENOMIC DNA]</scope>
    <source>
        <strain evidence="9">2902at01</strain>
    </source>
</reference>
<dbReference type="PANTHER" id="PTHR30173">
    <property type="entry name" value="SIGMA 19 FACTOR"/>
    <property type="match status" value="1"/>
</dbReference>
<sequence>MSLTASDVDRFEAARPRLEAIAYRLLGSAGEAEDAVQETFLRWQAADVGRIEVPDAWLTKVLTNLCLNQLTSARARRETYVGQWLPEPLLAGDRMLGPAETAEQRESVSYAVLTLMERLSPTERAVYVLRAAFDYPHREIAEILDITEATSQQVFHRAKKHVADGRARTEVDGVAARRIVEEFLAAAASGRVEPLVRLLTGDVTAIGDGGGKVPARTAALQGALAVARFMRGMFRPGEAKRALVGGTAEAYAWTANGEPAVVVVVDGRVIGVMCLEVTPEGGIAAIRNQANPDKLARATELFAAADHGRPLLTT</sequence>
<dbReference type="SUPFAM" id="SSF88659">
    <property type="entry name" value="Sigma3 and sigma4 domains of RNA polymerase sigma factors"/>
    <property type="match status" value="1"/>
</dbReference>
<dbReference type="Gene3D" id="1.10.1740.10">
    <property type="match status" value="1"/>
</dbReference>
<gene>
    <name evidence="8" type="primary">sigJ</name>
    <name evidence="8" type="ORF">ACFOX0_29750</name>
</gene>
<keyword evidence="9" id="KW-1185">Reference proteome</keyword>
<dbReference type="Proteomes" id="UP001595868">
    <property type="component" value="Unassembled WGS sequence"/>
</dbReference>
<evidence type="ECO:0000256" key="2">
    <source>
        <dbReference type="ARBA" id="ARBA00011344"/>
    </source>
</evidence>
<keyword evidence="5" id="KW-0804">Transcription</keyword>
<evidence type="ECO:0000313" key="8">
    <source>
        <dbReference type="EMBL" id="MFC4110092.1"/>
    </source>
</evidence>
<evidence type="ECO:0000313" key="9">
    <source>
        <dbReference type="Proteomes" id="UP001595868"/>
    </source>
</evidence>
<dbReference type="RefSeq" id="WP_377552230.1">
    <property type="nucleotide sequence ID" value="NZ_JBHSBN010000033.1"/>
</dbReference>
<accession>A0ABV8KWH7</accession>
<dbReference type="Pfam" id="PF04542">
    <property type="entry name" value="Sigma70_r2"/>
    <property type="match status" value="1"/>
</dbReference>
<evidence type="ECO:0000256" key="4">
    <source>
        <dbReference type="ARBA" id="ARBA00023082"/>
    </source>
</evidence>
<evidence type="ECO:0000256" key="5">
    <source>
        <dbReference type="ARBA" id="ARBA00023163"/>
    </source>
</evidence>
<dbReference type="Pfam" id="PF08281">
    <property type="entry name" value="Sigma70_r4_2"/>
    <property type="match status" value="1"/>
</dbReference>
<evidence type="ECO:0000256" key="1">
    <source>
        <dbReference type="ARBA" id="ARBA00010641"/>
    </source>
</evidence>
<dbReference type="Gene3D" id="1.10.10.10">
    <property type="entry name" value="Winged helix-like DNA-binding domain superfamily/Winged helix DNA-binding domain"/>
    <property type="match status" value="1"/>
</dbReference>
<dbReference type="EMBL" id="JBHSBN010000033">
    <property type="protein sequence ID" value="MFC4110092.1"/>
    <property type="molecule type" value="Genomic_DNA"/>
</dbReference>
<feature type="domain" description="RNA polymerase sigma factor 70 region 4 type 2" evidence="7">
    <location>
        <begin position="111"/>
        <end position="161"/>
    </location>
</feature>
<dbReference type="InterPro" id="IPR013249">
    <property type="entry name" value="RNA_pol_sigma70_r4_t2"/>
</dbReference>